<evidence type="ECO:0000256" key="3">
    <source>
        <dbReference type="ARBA" id="ARBA00022692"/>
    </source>
</evidence>
<proteinExistence type="inferred from homology"/>
<evidence type="ECO:0000256" key="4">
    <source>
        <dbReference type="ARBA" id="ARBA00022989"/>
    </source>
</evidence>
<comment type="similarity">
    <text evidence="2">Belongs to the TMEM86 family.</text>
</comment>
<comment type="caution">
    <text evidence="10">The sequence shown here is derived from an EMBL/GenBank/DDBJ whole genome shotgun (WGS) entry which is preliminary data.</text>
</comment>
<dbReference type="EC" id="3.3.2.2" evidence="6"/>
<keyword evidence="11" id="KW-1185">Reference proteome</keyword>
<dbReference type="Proteomes" id="UP000549394">
    <property type="component" value="Unassembled WGS sequence"/>
</dbReference>
<comment type="catalytic activity">
    <reaction evidence="7">
        <text>a 1-O-(1Z-alkenyl)-sn-glycero-3-phosphoethanolamine + H2O = a 2,3-saturated aldehyde + sn-glycero-3-phosphoethanolamine</text>
        <dbReference type="Rhea" id="RHEA:16905"/>
        <dbReference type="ChEBI" id="CHEBI:15377"/>
        <dbReference type="ChEBI" id="CHEBI:73359"/>
        <dbReference type="ChEBI" id="CHEBI:77288"/>
        <dbReference type="ChEBI" id="CHEBI:143890"/>
        <dbReference type="EC" id="3.3.2.2"/>
    </reaction>
</comment>
<feature type="transmembrane region" description="Helical" evidence="9">
    <location>
        <begin position="183"/>
        <end position="202"/>
    </location>
</feature>
<dbReference type="GO" id="GO:0047408">
    <property type="term" value="F:alkenylglycerophosphocholine hydrolase activity"/>
    <property type="evidence" value="ECO:0007669"/>
    <property type="project" value="UniProtKB-EC"/>
</dbReference>
<feature type="transmembrane region" description="Helical" evidence="9">
    <location>
        <begin position="131"/>
        <end position="148"/>
    </location>
</feature>
<reference evidence="10 11" key="1">
    <citation type="submission" date="2020-08" db="EMBL/GenBank/DDBJ databases">
        <authorList>
            <person name="Hejnol A."/>
        </authorList>
    </citation>
    <scope>NUCLEOTIDE SEQUENCE [LARGE SCALE GENOMIC DNA]</scope>
</reference>
<evidence type="ECO:0000256" key="8">
    <source>
        <dbReference type="ARBA" id="ARBA00049560"/>
    </source>
</evidence>
<feature type="transmembrane region" description="Helical" evidence="9">
    <location>
        <begin position="45"/>
        <end position="68"/>
    </location>
</feature>
<dbReference type="PANTHER" id="PTHR31885">
    <property type="entry name" value="GH04784P"/>
    <property type="match status" value="1"/>
</dbReference>
<keyword evidence="3 9" id="KW-0812">Transmembrane</keyword>
<evidence type="ECO:0000313" key="10">
    <source>
        <dbReference type="EMBL" id="CAD5120660.1"/>
    </source>
</evidence>
<dbReference type="AlphaFoldDB" id="A0A7I8VYK7"/>
<dbReference type="InterPro" id="IPR012506">
    <property type="entry name" value="TMEM86B-like"/>
</dbReference>
<comment type="catalytic activity">
    <reaction evidence="8">
        <text>a 1-O-(1Z-alkenyl)-sn-glycero-3-phosphocholine + H2O = a 2,3-saturated aldehyde + sn-glycerol 3-phosphocholine</text>
        <dbReference type="Rhea" id="RHEA:22544"/>
        <dbReference type="ChEBI" id="CHEBI:15377"/>
        <dbReference type="ChEBI" id="CHEBI:16870"/>
        <dbReference type="ChEBI" id="CHEBI:73359"/>
        <dbReference type="ChEBI" id="CHEBI:77287"/>
        <dbReference type="EC" id="3.3.2.2"/>
    </reaction>
</comment>
<feature type="transmembrane region" description="Helical" evidence="9">
    <location>
        <begin position="102"/>
        <end position="119"/>
    </location>
</feature>
<dbReference type="PANTHER" id="PTHR31885:SF6">
    <property type="entry name" value="GH04784P"/>
    <property type="match status" value="1"/>
</dbReference>
<evidence type="ECO:0000256" key="9">
    <source>
        <dbReference type="SAM" id="Phobius"/>
    </source>
</evidence>
<feature type="transmembrane region" description="Helical" evidence="9">
    <location>
        <begin position="80"/>
        <end position="96"/>
    </location>
</feature>
<name>A0A7I8VYK7_9ANNE</name>
<comment type="subcellular location">
    <subcellularLocation>
        <location evidence="1">Membrane</location>
        <topology evidence="1">Multi-pass membrane protein</topology>
    </subcellularLocation>
</comment>
<gene>
    <name evidence="10" type="ORF">DGYR_LOCUS8726</name>
</gene>
<dbReference type="GO" id="GO:0016020">
    <property type="term" value="C:membrane"/>
    <property type="evidence" value="ECO:0007669"/>
    <property type="project" value="UniProtKB-SubCell"/>
</dbReference>
<protein>
    <recommendedName>
        <fullName evidence="6">lysoplasmalogenase</fullName>
        <ecNumber evidence="6">3.3.2.2</ecNumber>
    </recommendedName>
</protein>
<evidence type="ECO:0000256" key="1">
    <source>
        <dbReference type="ARBA" id="ARBA00004141"/>
    </source>
</evidence>
<dbReference type="EMBL" id="CAJFCJ010000013">
    <property type="protein sequence ID" value="CAD5120660.1"/>
    <property type="molecule type" value="Genomic_DNA"/>
</dbReference>
<evidence type="ECO:0000256" key="7">
    <source>
        <dbReference type="ARBA" id="ARBA00049458"/>
    </source>
</evidence>
<keyword evidence="4 9" id="KW-1133">Transmembrane helix</keyword>
<evidence type="ECO:0000256" key="2">
    <source>
        <dbReference type="ARBA" id="ARBA00007375"/>
    </source>
</evidence>
<organism evidence="10 11">
    <name type="scientific">Dimorphilus gyrociliatus</name>
    <dbReference type="NCBI Taxonomy" id="2664684"/>
    <lineage>
        <taxon>Eukaryota</taxon>
        <taxon>Metazoa</taxon>
        <taxon>Spiralia</taxon>
        <taxon>Lophotrochozoa</taxon>
        <taxon>Annelida</taxon>
        <taxon>Polychaeta</taxon>
        <taxon>Polychaeta incertae sedis</taxon>
        <taxon>Dinophilidae</taxon>
        <taxon>Dimorphilus</taxon>
    </lineage>
</organism>
<keyword evidence="5 9" id="KW-0472">Membrane</keyword>
<sequence length="274" mass="31024">MATAKPLTPLKPTTVLKSVGPKLVPFFKTVTIYFVLYGKESTMDSIFYCVIKILPIISLMIFVLLHGMNFSEAYVYSRRILIGLLFSAFGDAFMVWKKNGYFIPAVGMFAIAQLLYARAFGFRDLKIKHGVCCGSLCSVMFLFLLPVLEGKMVWIGMTYCALICGMLWRAVARVQLFNDLWTWTKLCSCGGAIFFVISDYIICLDKFLAPVPYAHQLIMSTYYTAQLGITLSVIDSQADIVIEQSLKETENWKTQRIEKGSFEEKVDKNCKKTN</sequence>
<dbReference type="OrthoDB" id="2133758at2759"/>
<feature type="transmembrane region" description="Helical" evidence="9">
    <location>
        <begin position="154"/>
        <end position="171"/>
    </location>
</feature>
<accession>A0A7I8VYK7</accession>
<evidence type="ECO:0000256" key="5">
    <source>
        <dbReference type="ARBA" id="ARBA00023136"/>
    </source>
</evidence>
<dbReference type="Pfam" id="PF07947">
    <property type="entry name" value="YhhN"/>
    <property type="match status" value="1"/>
</dbReference>
<evidence type="ECO:0000313" key="11">
    <source>
        <dbReference type="Proteomes" id="UP000549394"/>
    </source>
</evidence>
<evidence type="ECO:0000256" key="6">
    <source>
        <dbReference type="ARBA" id="ARBA00035673"/>
    </source>
</evidence>